<organism evidence="2 3">
    <name type="scientific">Perkinsus olseni</name>
    <name type="common">Perkinsus atlanticus</name>
    <dbReference type="NCBI Taxonomy" id="32597"/>
    <lineage>
        <taxon>Eukaryota</taxon>
        <taxon>Sar</taxon>
        <taxon>Alveolata</taxon>
        <taxon>Perkinsozoa</taxon>
        <taxon>Perkinsea</taxon>
        <taxon>Perkinsida</taxon>
        <taxon>Perkinsidae</taxon>
        <taxon>Perkinsus</taxon>
    </lineage>
</organism>
<protein>
    <submittedName>
        <fullName evidence="2">Uncharacterized protein</fullName>
    </submittedName>
</protein>
<feature type="region of interest" description="Disordered" evidence="1">
    <location>
        <begin position="1"/>
        <end position="78"/>
    </location>
</feature>
<feature type="region of interest" description="Disordered" evidence="1">
    <location>
        <begin position="397"/>
        <end position="418"/>
    </location>
</feature>
<name>A0A7J6NEK0_PEROL</name>
<accession>A0A7J6NEK0</accession>
<comment type="caution">
    <text evidence="2">The sequence shown here is derived from an EMBL/GenBank/DDBJ whole genome shotgun (WGS) entry which is preliminary data.</text>
</comment>
<dbReference type="AlphaFoldDB" id="A0A7J6NEK0"/>
<reference evidence="2 3" key="1">
    <citation type="submission" date="2020-04" db="EMBL/GenBank/DDBJ databases">
        <title>Perkinsus olseni comparative genomics.</title>
        <authorList>
            <person name="Bogema D.R."/>
        </authorList>
    </citation>
    <scope>NUCLEOTIDE SEQUENCE [LARGE SCALE GENOMIC DNA]</scope>
    <source>
        <strain evidence="2">00978-12</strain>
    </source>
</reference>
<evidence type="ECO:0000313" key="3">
    <source>
        <dbReference type="Proteomes" id="UP000541610"/>
    </source>
</evidence>
<evidence type="ECO:0000256" key="1">
    <source>
        <dbReference type="SAM" id="MobiDB-lite"/>
    </source>
</evidence>
<dbReference type="EMBL" id="JABANP010000441">
    <property type="protein sequence ID" value="KAF4682328.1"/>
    <property type="molecule type" value="Genomic_DNA"/>
</dbReference>
<sequence length="434" mass="48554">MVHHPRKQNTTPTEGRRLATGQKTPKKTPTDGGSPSGREIEPPPEELQGDLSGSEKPSDTGESSDSGLKKLGSGQKSTELQLKSPFRLPISVFDKAPSVWDQLQQLVESSLASGRSDKRLSAAELSKLTPYSITEYVLGAGHPKGLGWKGLSFHDKSGRDLGLDFPRFIASYGLALSDSCVKDPPLECAIDNARQRLESTLTKENESHASQLVRTPTFDYRDYTRNLQQATQACKVNTSPLKLLSVAAALPSRFSEVIRDELLRDASLLPSESKYGTRLSIYDEMRKAEDIADSQARRTRVQEISGQLLEWYDQISQLLERVLGQARSYYMRPDKFTVVLRKWSNSDRYSASRPWEQSCQMERKLFNCLVTEHKVTIDWSCRRVSGRLFLQELKNSEDEEQNRSSSKRHKISVSVPSTKSSRLNLVSVTGSAPS</sequence>
<dbReference type="Proteomes" id="UP000541610">
    <property type="component" value="Unassembled WGS sequence"/>
</dbReference>
<evidence type="ECO:0000313" key="2">
    <source>
        <dbReference type="EMBL" id="KAF4682328.1"/>
    </source>
</evidence>
<feature type="compositionally biased region" description="Low complexity" evidence="1">
    <location>
        <begin position="63"/>
        <end position="77"/>
    </location>
</feature>
<proteinExistence type="predicted"/>
<gene>
    <name evidence="2" type="ORF">FOZ60_010745</name>
</gene>